<dbReference type="PANTHER" id="PTHR47990">
    <property type="entry name" value="2-OXOGLUTARATE (2OG) AND FE(II)-DEPENDENT OXYGENASE SUPERFAMILY PROTEIN-RELATED"/>
    <property type="match status" value="1"/>
</dbReference>
<keyword evidence="2" id="KW-0560">Oxidoreductase</keyword>
<comment type="cofactor">
    <cofactor evidence="1">
        <name>L-ascorbate</name>
        <dbReference type="ChEBI" id="CHEBI:38290"/>
    </cofactor>
</comment>
<dbReference type="PROSITE" id="PS51471">
    <property type="entry name" value="FE2OG_OXY"/>
    <property type="match status" value="1"/>
</dbReference>
<dbReference type="GO" id="GO:0016491">
    <property type="term" value="F:oxidoreductase activity"/>
    <property type="evidence" value="ECO:0007669"/>
    <property type="project" value="UniProtKB-KW"/>
</dbReference>
<dbReference type="Pfam" id="PF03171">
    <property type="entry name" value="2OG-FeII_Oxy"/>
    <property type="match status" value="1"/>
</dbReference>
<protein>
    <recommendedName>
        <fullName evidence="3">Fe2OG dioxygenase domain-containing protein</fullName>
    </recommendedName>
</protein>
<reference evidence="4" key="2">
    <citation type="submission" date="2021-02" db="EMBL/GenBank/DDBJ databases">
        <authorList>
            <person name="Kimball J.A."/>
            <person name="Haas M.W."/>
            <person name="Macchietto M."/>
            <person name="Kono T."/>
            <person name="Duquette J."/>
            <person name="Shao M."/>
        </authorList>
    </citation>
    <scope>NUCLEOTIDE SEQUENCE</scope>
    <source>
        <tissue evidence="4">Fresh leaf tissue</tissue>
    </source>
</reference>
<evidence type="ECO:0000313" key="5">
    <source>
        <dbReference type="Proteomes" id="UP000729402"/>
    </source>
</evidence>
<accession>A0A8J5W5L6</accession>
<evidence type="ECO:0000313" key="4">
    <source>
        <dbReference type="EMBL" id="KAG8081858.1"/>
    </source>
</evidence>
<dbReference type="AlphaFoldDB" id="A0A8J5W5L6"/>
<dbReference type="EMBL" id="JAAALK010000086">
    <property type="protein sequence ID" value="KAG8081858.1"/>
    <property type="molecule type" value="Genomic_DNA"/>
</dbReference>
<keyword evidence="2" id="KW-0479">Metal-binding</keyword>
<dbReference type="InterPro" id="IPR044861">
    <property type="entry name" value="IPNS-like_FE2OG_OXY"/>
</dbReference>
<reference evidence="4" key="1">
    <citation type="journal article" date="2021" name="bioRxiv">
        <title>Whole Genome Assembly and Annotation of Northern Wild Rice, Zizania palustris L., Supports a Whole Genome Duplication in the Zizania Genus.</title>
        <authorList>
            <person name="Haas M."/>
            <person name="Kono T."/>
            <person name="Macchietto M."/>
            <person name="Millas R."/>
            <person name="McGilp L."/>
            <person name="Shao M."/>
            <person name="Duquette J."/>
            <person name="Hirsch C.N."/>
            <person name="Kimball J."/>
        </authorList>
    </citation>
    <scope>NUCLEOTIDE SEQUENCE</scope>
    <source>
        <tissue evidence="4">Fresh leaf tissue</tissue>
    </source>
</reference>
<organism evidence="4 5">
    <name type="scientific">Zizania palustris</name>
    <name type="common">Northern wild rice</name>
    <dbReference type="NCBI Taxonomy" id="103762"/>
    <lineage>
        <taxon>Eukaryota</taxon>
        <taxon>Viridiplantae</taxon>
        <taxon>Streptophyta</taxon>
        <taxon>Embryophyta</taxon>
        <taxon>Tracheophyta</taxon>
        <taxon>Spermatophyta</taxon>
        <taxon>Magnoliopsida</taxon>
        <taxon>Liliopsida</taxon>
        <taxon>Poales</taxon>
        <taxon>Poaceae</taxon>
        <taxon>BOP clade</taxon>
        <taxon>Oryzoideae</taxon>
        <taxon>Oryzeae</taxon>
        <taxon>Zizaniinae</taxon>
        <taxon>Zizania</taxon>
    </lineage>
</organism>
<keyword evidence="5" id="KW-1185">Reference proteome</keyword>
<keyword evidence="2" id="KW-0408">Iron</keyword>
<proteinExistence type="inferred from homology"/>
<comment type="similarity">
    <text evidence="2">Belongs to the iron/ascorbate-dependent oxidoreductase family.</text>
</comment>
<dbReference type="InterPro" id="IPR050231">
    <property type="entry name" value="Iron_ascorbate_oxido_reductase"/>
</dbReference>
<evidence type="ECO:0000259" key="3">
    <source>
        <dbReference type="PROSITE" id="PS51471"/>
    </source>
</evidence>
<sequence length="321" mass="35309">MDPSCPSFPQALPMQLQPGLPGLELPILDLERVGSEDRAALVAACRDLGMFRLVKHGVPGELCGRLLELGQQLLGRNPFDLKKEQAGYFWGTAALQSLRVKDVNWLEGLHLDLVPGMASQVADGDGWIRIRALMAEYGNHMARIARKLFDALAAELGLDGQQTASYLAERHGLLRLYRYPPCPSSDSCLGMEPHTDSSVLSIILAQDHVGGLQVLRDGAWYDVAPAPGELLVNLADMLQAISGGLYQSVRHRVLASRPTTERLSLCYFAFPQDDAVIKAPNGMSSIYRPFSQREFREQVKADIKATGYKVGLSRFYATTSR</sequence>
<feature type="domain" description="Fe2OG dioxygenase" evidence="3">
    <location>
        <begin position="169"/>
        <end position="271"/>
    </location>
</feature>
<dbReference type="OrthoDB" id="288590at2759"/>
<dbReference type="Proteomes" id="UP000729402">
    <property type="component" value="Unassembled WGS sequence"/>
</dbReference>
<dbReference type="FunFam" id="2.60.120.330:FF:000043">
    <property type="entry name" value="Os04g0407800 protein"/>
    <property type="match status" value="1"/>
</dbReference>
<comment type="caution">
    <text evidence="4">The sequence shown here is derived from an EMBL/GenBank/DDBJ whole genome shotgun (WGS) entry which is preliminary data.</text>
</comment>
<evidence type="ECO:0000256" key="1">
    <source>
        <dbReference type="ARBA" id="ARBA00001961"/>
    </source>
</evidence>
<evidence type="ECO:0000256" key="2">
    <source>
        <dbReference type="RuleBase" id="RU003682"/>
    </source>
</evidence>
<gene>
    <name evidence="4" type="ORF">GUJ93_ZPchr0014g46670</name>
</gene>
<dbReference type="InterPro" id="IPR005123">
    <property type="entry name" value="Oxoglu/Fe-dep_dioxygenase_dom"/>
</dbReference>
<name>A0A8J5W5L6_ZIZPA</name>
<dbReference type="InterPro" id="IPR026992">
    <property type="entry name" value="DIOX_N"/>
</dbReference>
<dbReference type="GO" id="GO:0046872">
    <property type="term" value="F:metal ion binding"/>
    <property type="evidence" value="ECO:0007669"/>
    <property type="project" value="UniProtKB-KW"/>
</dbReference>
<dbReference type="Pfam" id="PF14226">
    <property type="entry name" value="DIOX_N"/>
    <property type="match status" value="1"/>
</dbReference>